<dbReference type="InterPro" id="IPR038722">
    <property type="entry name" value="Ner_HTH_dom"/>
</dbReference>
<dbReference type="EMBL" id="JANJHC010000017">
    <property type="protein sequence ID" value="MDA5623532.1"/>
    <property type="molecule type" value="Genomic_DNA"/>
</dbReference>
<dbReference type="AlphaFoldDB" id="A0A9X3UQS0"/>
<keyword evidence="4" id="KW-0804">Transcription</keyword>
<dbReference type="RefSeq" id="WP_271345543.1">
    <property type="nucleotide sequence ID" value="NZ_JANJHC010000017.1"/>
</dbReference>
<protein>
    <submittedName>
        <fullName evidence="6">Helix-turn-helix domain-containing protein</fullName>
    </submittedName>
</protein>
<name>A0A9X3UQS0_PASMD</name>
<proteinExistence type="inferred from homology"/>
<dbReference type="InterPro" id="IPR010982">
    <property type="entry name" value="Lambda_DNA-bd_dom_sf"/>
</dbReference>
<comment type="caution">
    <text evidence="6">The sequence shown here is derived from an EMBL/GenBank/DDBJ whole genome shotgun (WGS) entry which is preliminary data.</text>
</comment>
<organism evidence="6 7">
    <name type="scientific">Pasteurella multocida</name>
    <dbReference type="NCBI Taxonomy" id="747"/>
    <lineage>
        <taxon>Bacteria</taxon>
        <taxon>Pseudomonadati</taxon>
        <taxon>Pseudomonadota</taxon>
        <taxon>Gammaproteobacteria</taxon>
        <taxon>Pasteurellales</taxon>
        <taxon>Pasteurellaceae</taxon>
        <taxon>Pasteurella</taxon>
    </lineage>
</organism>
<dbReference type="CDD" id="cd00093">
    <property type="entry name" value="HTH_XRE"/>
    <property type="match status" value="1"/>
</dbReference>
<evidence type="ECO:0000256" key="2">
    <source>
        <dbReference type="ARBA" id="ARBA00023015"/>
    </source>
</evidence>
<dbReference type="Gene3D" id="1.10.260.40">
    <property type="entry name" value="lambda repressor-like DNA-binding domains"/>
    <property type="match status" value="1"/>
</dbReference>
<sequence length="90" mass="10390">MVVFEQLKKSTFDWDKADIVYALRKRGWTLRSLAMESGVSYSTLRSALDKSYPKMENVIASAIGVEPEVIWAERYARRRFRPTLGTTQQS</sequence>
<evidence type="ECO:0000256" key="3">
    <source>
        <dbReference type="ARBA" id="ARBA00023125"/>
    </source>
</evidence>
<evidence type="ECO:0000313" key="7">
    <source>
        <dbReference type="Proteomes" id="UP001145481"/>
    </source>
</evidence>
<keyword evidence="2" id="KW-0805">Transcription regulation</keyword>
<evidence type="ECO:0000256" key="4">
    <source>
        <dbReference type="ARBA" id="ARBA00023163"/>
    </source>
</evidence>
<accession>A0A9X3UQS0</accession>
<keyword evidence="3" id="KW-0238">DNA-binding</keyword>
<evidence type="ECO:0000313" key="6">
    <source>
        <dbReference type="EMBL" id="MDA5623532.1"/>
    </source>
</evidence>
<reference evidence="6" key="1">
    <citation type="submission" date="2022-07" db="EMBL/GenBank/DDBJ databases">
        <title>Genome-based characterization of novel serogroup A variants of Pasteurella multocida.</title>
        <authorList>
            <person name="Prajapati A."/>
            <person name="Yogisharadhya R."/>
            <person name="Mohanty N."/>
            <person name="Chanda M."/>
            <person name="Mendem S.K."/>
            <person name="Siddaramappa S."/>
            <person name="Shivachandra S.B."/>
        </authorList>
    </citation>
    <scope>NUCLEOTIDE SEQUENCE</scope>
    <source>
        <strain evidence="6">NIVEDIPm19</strain>
    </source>
</reference>
<comment type="similarity">
    <text evidence="1">Belongs to the ner transcriptional regulatory family.</text>
</comment>
<dbReference type="GO" id="GO:0003677">
    <property type="term" value="F:DNA binding"/>
    <property type="evidence" value="ECO:0007669"/>
    <property type="project" value="UniProtKB-KW"/>
</dbReference>
<gene>
    <name evidence="6" type="ORF">NM948_08280</name>
</gene>
<dbReference type="SUPFAM" id="SSF47413">
    <property type="entry name" value="lambda repressor-like DNA-binding domains"/>
    <property type="match status" value="1"/>
</dbReference>
<dbReference type="Proteomes" id="UP001145481">
    <property type="component" value="Unassembled WGS sequence"/>
</dbReference>
<evidence type="ECO:0000259" key="5">
    <source>
        <dbReference type="PROSITE" id="PS50943"/>
    </source>
</evidence>
<dbReference type="PROSITE" id="PS50943">
    <property type="entry name" value="HTH_CROC1"/>
    <property type="match status" value="1"/>
</dbReference>
<dbReference type="Pfam" id="PF13693">
    <property type="entry name" value="HTH_35"/>
    <property type="match status" value="1"/>
</dbReference>
<evidence type="ECO:0000256" key="1">
    <source>
        <dbReference type="ARBA" id="ARBA00006157"/>
    </source>
</evidence>
<dbReference type="InterPro" id="IPR001387">
    <property type="entry name" value="Cro/C1-type_HTH"/>
</dbReference>
<feature type="domain" description="HTH cro/C1-type" evidence="5">
    <location>
        <begin position="19"/>
        <end position="70"/>
    </location>
</feature>